<organism evidence="3 5">
    <name type="scientific">Phaseolus coccineus</name>
    <name type="common">Scarlet runner bean</name>
    <name type="synonym">Phaseolus multiflorus</name>
    <dbReference type="NCBI Taxonomy" id="3886"/>
    <lineage>
        <taxon>Eukaryota</taxon>
        <taxon>Viridiplantae</taxon>
        <taxon>Streptophyta</taxon>
        <taxon>Embryophyta</taxon>
        <taxon>Tracheophyta</taxon>
        <taxon>Spermatophyta</taxon>
        <taxon>Magnoliopsida</taxon>
        <taxon>eudicotyledons</taxon>
        <taxon>Gunneridae</taxon>
        <taxon>Pentapetalae</taxon>
        <taxon>rosids</taxon>
        <taxon>fabids</taxon>
        <taxon>Fabales</taxon>
        <taxon>Fabaceae</taxon>
        <taxon>Papilionoideae</taxon>
        <taxon>50 kb inversion clade</taxon>
        <taxon>NPAAA clade</taxon>
        <taxon>indigoferoid/millettioid clade</taxon>
        <taxon>Phaseoleae</taxon>
        <taxon>Phaseolus</taxon>
    </lineage>
</organism>
<dbReference type="InterPro" id="IPR050796">
    <property type="entry name" value="SCF_F-box_component"/>
</dbReference>
<evidence type="ECO:0000313" key="1">
    <source>
        <dbReference type="EMBL" id="KAK7377806.1"/>
    </source>
</evidence>
<accession>A0AAN9RRN5</accession>
<reference evidence="3 5" key="1">
    <citation type="submission" date="2024-01" db="EMBL/GenBank/DDBJ databases">
        <title>The genomes of 5 underutilized Papilionoideae crops provide insights into root nodulation and disease resistanc.</title>
        <authorList>
            <person name="Jiang F."/>
        </authorList>
    </citation>
    <scope>NUCLEOTIDE SEQUENCE [LARGE SCALE GENOMIC DNA]</scope>
    <source>
        <strain evidence="3">JINMINGXINNONG_FW02</strain>
        <tissue evidence="3">Leaves</tissue>
    </source>
</reference>
<dbReference type="InterPro" id="IPR036047">
    <property type="entry name" value="F-box-like_dom_sf"/>
</dbReference>
<keyword evidence="5" id="KW-1185">Reference proteome</keyword>
<dbReference type="EMBL" id="JAYMYR010000002">
    <property type="protein sequence ID" value="KAK7377807.1"/>
    <property type="molecule type" value="Genomic_DNA"/>
</dbReference>
<evidence type="ECO:0000313" key="3">
    <source>
        <dbReference type="EMBL" id="KAK7377808.1"/>
    </source>
</evidence>
<evidence type="ECO:0000313" key="5">
    <source>
        <dbReference type="Proteomes" id="UP001374584"/>
    </source>
</evidence>
<proteinExistence type="predicted"/>
<dbReference type="Proteomes" id="UP001374584">
    <property type="component" value="Unassembled WGS sequence"/>
</dbReference>
<dbReference type="EMBL" id="JAYMYR010000002">
    <property type="protein sequence ID" value="KAK7377809.1"/>
    <property type="molecule type" value="Genomic_DNA"/>
</dbReference>
<comment type="caution">
    <text evidence="3">The sequence shown here is derived from an EMBL/GenBank/DDBJ whole genome shotgun (WGS) entry which is preliminary data.</text>
</comment>
<protein>
    <recommendedName>
        <fullName evidence="6">F-box domain-containing protein</fullName>
    </recommendedName>
</protein>
<dbReference type="AlphaFoldDB" id="A0AAN9RRN5"/>
<dbReference type="PANTHER" id="PTHR31672">
    <property type="entry name" value="BNACNNG10540D PROTEIN"/>
    <property type="match status" value="1"/>
</dbReference>
<gene>
    <name evidence="1" type="ORF">VNO80_03238</name>
    <name evidence="2" type="ORF">VNO80_03239</name>
    <name evidence="3" type="ORF">VNO80_03240</name>
    <name evidence="4" type="ORF">VNO80_03241</name>
</gene>
<evidence type="ECO:0000313" key="4">
    <source>
        <dbReference type="EMBL" id="KAK7377809.1"/>
    </source>
</evidence>
<evidence type="ECO:0008006" key="6">
    <source>
        <dbReference type="Google" id="ProtNLM"/>
    </source>
</evidence>
<sequence length="393" mass="45751">MSLSSDDLFEIFSRLPAKAIYRFTCTCMLFSKLPKETYFAFKQAQHARLRDDSCFFIQPEIPIGVSRWCNLEVEFHPLPGQESSSGVCEKALAYLYKNAKILSSNNGLVLSSVAGENEVNFFISNPATQSCFPIPTPHHIQTSSVYDHNVGFMCDSDDNFMVYYFFDNLVHWSSNFECKVYTSKEGVWKEKAEIFMTGSRNLRFDMPVHYRGAVHFISDCSPYLTRNNPYFKPYIMSYNFEDGKSRMLRVPKEARKGSHDKSCDMRIFTWGKLTDSDQSICLVRLRKRVFTVWVLTKYESSSWRKILKIRVKAMRLLENDPSEVGVKDFVVLNGEFLVFITENKVYVYGLSDKRIHKFWDRRSEFNFVRFTSYKDTLRTCDIGEKNSSLPSPM</sequence>
<name>A0AAN9RRN5_PHACN</name>
<dbReference type="InterPro" id="IPR017451">
    <property type="entry name" value="F-box-assoc_interact_dom"/>
</dbReference>
<dbReference type="EMBL" id="JAYMYR010000002">
    <property type="protein sequence ID" value="KAK7377806.1"/>
    <property type="molecule type" value="Genomic_DNA"/>
</dbReference>
<dbReference type="EMBL" id="JAYMYR010000002">
    <property type="protein sequence ID" value="KAK7377808.1"/>
    <property type="molecule type" value="Genomic_DNA"/>
</dbReference>
<dbReference type="SUPFAM" id="SSF81383">
    <property type="entry name" value="F-box domain"/>
    <property type="match status" value="1"/>
</dbReference>
<dbReference type="PANTHER" id="PTHR31672:SF13">
    <property type="entry name" value="F-BOX PROTEIN CPR30-LIKE"/>
    <property type="match status" value="1"/>
</dbReference>
<evidence type="ECO:0000313" key="2">
    <source>
        <dbReference type="EMBL" id="KAK7377807.1"/>
    </source>
</evidence>
<dbReference type="NCBIfam" id="TIGR01640">
    <property type="entry name" value="F_box_assoc_1"/>
    <property type="match status" value="1"/>
</dbReference>